<protein>
    <submittedName>
        <fullName evidence="2">(2Fe-2S)-binding protein</fullName>
    </submittedName>
</protein>
<dbReference type="RefSeq" id="WP_258786404.1">
    <property type="nucleotide sequence ID" value="NZ_JANUGQ010000004.1"/>
</dbReference>
<gene>
    <name evidence="2" type="ORF">NX801_07885</name>
</gene>
<proteinExistence type="predicted"/>
<comment type="caution">
    <text evidence="2">The sequence shown here is derived from an EMBL/GenBank/DDBJ whole genome shotgun (WGS) entry which is preliminary data.</text>
</comment>
<evidence type="ECO:0000259" key="1">
    <source>
        <dbReference type="Pfam" id="PF11575"/>
    </source>
</evidence>
<organism evidence="2 3">
    <name type="scientific">Streptomyces pyxinae</name>
    <dbReference type="NCBI Taxonomy" id="2970734"/>
    <lineage>
        <taxon>Bacteria</taxon>
        <taxon>Bacillati</taxon>
        <taxon>Actinomycetota</taxon>
        <taxon>Actinomycetes</taxon>
        <taxon>Kitasatosporales</taxon>
        <taxon>Streptomycetaceae</taxon>
        <taxon>Streptomyces</taxon>
    </lineage>
</organism>
<name>A0ABT2CFU7_9ACTN</name>
<feature type="domain" description="Ferric siderophore reductase C-terminal" evidence="1">
    <location>
        <begin position="209"/>
        <end position="229"/>
    </location>
</feature>
<dbReference type="Pfam" id="PF11575">
    <property type="entry name" value="FhuF_C"/>
    <property type="match status" value="1"/>
</dbReference>
<evidence type="ECO:0000313" key="3">
    <source>
        <dbReference type="Proteomes" id="UP001431313"/>
    </source>
</evidence>
<evidence type="ECO:0000313" key="2">
    <source>
        <dbReference type="EMBL" id="MCS0635581.1"/>
    </source>
</evidence>
<dbReference type="InterPro" id="IPR024726">
    <property type="entry name" value="FhuF_C"/>
</dbReference>
<keyword evidence="3" id="KW-1185">Reference proteome</keyword>
<dbReference type="Proteomes" id="UP001431313">
    <property type="component" value="Unassembled WGS sequence"/>
</dbReference>
<dbReference type="EMBL" id="JANUGQ010000004">
    <property type="protein sequence ID" value="MCS0635581.1"/>
    <property type="molecule type" value="Genomic_DNA"/>
</dbReference>
<accession>A0ABT2CFU7</accession>
<sequence>MSEPLALEPVAAVGPYFAVAGGDRPPAGEPFRPLSELYGDPEVLAGHVTEVGRRIGTGEGRVAASTLHIGTAARLWSVGLASAVLTGRVPDLAPETLWWRRPQSGPVELWLPEPRELPGDPVAALQETVTARNLAPFDAALRRHHGVSPQVSRGNSASALVGALRVLGARVPDAPRDPLPLVRELLARPPLAGTGPFRVAGDGAVVFRRRSCCLYYRAPRGGMCEECVLQGRTGGRASRRGRAGG</sequence>
<reference evidence="2" key="1">
    <citation type="submission" date="2022-08" db="EMBL/GenBank/DDBJ databases">
        <authorList>
            <person name="Somphong A."/>
            <person name="Phongsopitanun W."/>
        </authorList>
    </citation>
    <scope>NUCLEOTIDE SEQUENCE</scope>
    <source>
        <strain evidence="2">LP05-1</strain>
    </source>
</reference>